<accession>A0A5C5YAN0</accession>
<reference evidence="3 4" key="1">
    <citation type="submission" date="2019-02" db="EMBL/GenBank/DDBJ databases">
        <title>Deep-cultivation of Planctomycetes and their phenomic and genomic characterization uncovers novel biology.</title>
        <authorList>
            <person name="Wiegand S."/>
            <person name="Jogler M."/>
            <person name="Boedeker C."/>
            <person name="Pinto D."/>
            <person name="Vollmers J."/>
            <person name="Rivas-Marin E."/>
            <person name="Kohn T."/>
            <person name="Peeters S.H."/>
            <person name="Heuer A."/>
            <person name="Rast P."/>
            <person name="Oberbeckmann S."/>
            <person name="Bunk B."/>
            <person name="Jeske O."/>
            <person name="Meyerdierks A."/>
            <person name="Storesund J.E."/>
            <person name="Kallscheuer N."/>
            <person name="Luecker S."/>
            <person name="Lage O.M."/>
            <person name="Pohl T."/>
            <person name="Merkel B.J."/>
            <person name="Hornburger P."/>
            <person name="Mueller R.-W."/>
            <person name="Bruemmer F."/>
            <person name="Labrenz M."/>
            <person name="Spormann A.M."/>
            <person name="Op Den Camp H."/>
            <person name="Overmann J."/>
            <person name="Amann R."/>
            <person name="Jetten M.S.M."/>
            <person name="Mascher T."/>
            <person name="Medema M.H."/>
            <person name="Devos D.P."/>
            <person name="Kaster A.-K."/>
            <person name="Ovreas L."/>
            <person name="Rohde M."/>
            <person name="Galperin M.Y."/>
            <person name="Jogler C."/>
        </authorList>
    </citation>
    <scope>NUCLEOTIDE SEQUENCE [LARGE SCALE GENOMIC DNA]</scope>
    <source>
        <strain evidence="3 4">Pla123a</strain>
    </source>
</reference>
<feature type="signal peptide" evidence="2">
    <location>
        <begin position="1"/>
        <end position="22"/>
    </location>
</feature>
<name>A0A5C5YAN0_9BACT</name>
<comment type="caution">
    <text evidence="3">The sequence shown here is derived from an EMBL/GenBank/DDBJ whole genome shotgun (WGS) entry which is preliminary data.</text>
</comment>
<evidence type="ECO:0000256" key="1">
    <source>
        <dbReference type="SAM" id="MobiDB-lite"/>
    </source>
</evidence>
<evidence type="ECO:0000256" key="2">
    <source>
        <dbReference type="SAM" id="SignalP"/>
    </source>
</evidence>
<keyword evidence="2" id="KW-0732">Signal</keyword>
<organism evidence="3 4">
    <name type="scientific">Posidoniimonas polymericola</name>
    <dbReference type="NCBI Taxonomy" id="2528002"/>
    <lineage>
        <taxon>Bacteria</taxon>
        <taxon>Pseudomonadati</taxon>
        <taxon>Planctomycetota</taxon>
        <taxon>Planctomycetia</taxon>
        <taxon>Pirellulales</taxon>
        <taxon>Lacipirellulaceae</taxon>
        <taxon>Posidoniimonas</taxon>
    </lineage>
</organism>
<feature type="chain" id="PRO_5022952503" evidence="2">
    <location>
        <begin position="23"/>
        <end position="513"/>
    </location>
</feature>
<dbReference type="EMBL" id="SJPO01000011">
    <property type="protein sequence ID" value="TWT72747.1"/>
    <property type="molecule type" value="Genomic_DNA"/>
</dbReference>
<sequence precursor="true">MSKSLPALLTAVMLWAAAPALAGAPALSLAEGDYDARLALGGVGDPDEPLEFPISLWNDDLWDPAVRAVQNTTPAPPETSRFTRSRGDRPRFTTTSLRTGGARLGMTAGLASVPYMIGDTGAGTCLSFATIGYYEADISHPTLTCSRLNIAENNRALVSDRAYFSYRHFHNASPGRVFELSQNLDIDRFTLGIEKTLGDGNSSVELRIPIEDRITSNMVTRAVDSDFDGFLEGDFSVLGGRELELANISAIFKTMLAEHEGFLLSAGMGVTAPTARDVRHKVDIQNLFFSYFDLPDPFVTLSTYQLDTHFTNESWYLSPFLAWSNRQHRSRFFQQGFLQVEIPTNPMRVRFTDNGSASVVSYDGVNPAFGAIWTLDGQVFNSVLRDLHAQPLMRVNLGGGYFLIDESDDHGFFEQLIAMAELHYTTTLQDAKLASIPLDFVGVDPSGDFTGAFDAFDPVIGNLNSRVDILNGVLGVSARINGTQITNGFTMPLRTGDNRAFDFEYNLQIQRPF</sequence>
<gene>
    <name evidence="3" type="ORF">Pla123a_40460</name>
</gene>
<keyword evidence="4" id="KW-1185">Reference proteome</keyword>
<dbReference type="Proteomes" id="UP000318478">
    <property type="component" value="Unassembled WGS sequence"/>
</dbReference>
<dbReference type="OrthoDB" id="225378at2"/>
<evidence type="ECO:0000313" key="4">
    <source>
        <dbReference type="Proteomes" id="UP000318478"/>
    </source>
</evidence>
<feature type="region of interest" description="Disordered" evidence="1">
    <location>
        <begin position="70"/>
        <end position="96"/>
    </location>
</feature>
<evidence type="ECO:0000313" key="3">
    <source>
        <dbReference type="EMBL" id="TWT72747.1"/>
    </source>
</evidence>
<dbReference type="AlphaFoldDB" id="A0A5C5YAN0"/>
<protein>
    <submittedName>
        <fullName evidence="3">Uncharacterized protein</fullName>
    </submittedName>
</protein>
<proteinExistence type="predicted"/>
<dbReference type="RefSeq" id="WP_146590309.1">
    <property type="nucleotide sequence ID" value="NZ_SJPO01000011.1"/>
</dbReference>